<dbReference type="Pfam" id="PF01108">
    <property type="entry name" value="Tissue_fac"/>
    <property type="match status" value="1"/>
</dbReference>
<evidence type="ECO:0000256" key="1">
    <source>
        <dbReference type="SAM" id="Phobius"/>
    </source>
</evidence>
<dbReference type="GO" id="GO:0004896">
    <property type="term" value="F:cytokine receptor activity"/>
    <property type="evidence" value="ECO:0007669"/>
    <property type="project" value="TreeGrafter"/>
</dbReference>
<reference evidence="3" key="2">
    <citation type="submission" date="2025-08" db="UniProtKB">
        <authorList>
            <consortium name="Ensembl"/>
        </authorList>
    </citation>
    <scope>IDENTIFICATION</scope>
</reference>
<dbReference type="GO" id="GO:0005886">
    <property type="term" value="C:plasma membrane"/>
    <property type="evidence" value="ECO:0007669"/>
    <property type="project" value="TreeGrafter"/>
</dbReference>
<accession>A0A674N0C2</accession>
<dbReference type="PANTHER" id="PTHR20859">
    <property type="entry name" value="INTERFERON/INTERLEUKIN RECEPTOR"/>
    <property type="match status" value="1"/>
</dbReference>
<dbReference type="InterPro" id="IPR050650">
    <property type="entry name" value="Type-II_Cytokine-TF_Rcpt"/>
</dbReference>
<dbReference type="GO" id="GO:0042015">
    <property type="term" value="F:interleukin-20 binding"/>
    <property type="evidence" value="ECO:0007669"/>
    <property type="project" value="TreeGrafter"/>
</dbReference>
<dbReference type="InterPro" id="IPR036116">
    <property type="entry name" value="FN3_sf"/>
</dbReference>
<dbReference type="SUPFAM" id="SSF49265">
    <property type="entry name" value="Fibronectin type III"/>
    <property type="match status" value="1"/>
</dbReference>
<sequence length="237" mass="25966">MRLGLQDGVFSQMLRLEMFEYFECAKPAEPAASTGIWTPSSPRHVHMDSVNMRHVLGWLPLQDNCSTTVLYSVQFQGEFELMVLNGSWVNAHDCQLTPETSCDLTSDLGSDSDYNLRVRAHCGSQTSAWAKASSPFNRRDSENKHNGKDVKTSVFNMAAVFSLGSVCHGAAAGDSGLWKTVTTVVVTAAVMATLLAVLFWSISRCRPGDCQTFFQKEALPPSLVRPEMGASVGNHEK</sequence>
<keyword evidence="1" id="KW-0812">Transmembrane</keyword>
<evidence type="ECO:0000259" key="2">
    <source>
        <dbReference type="PROSITE" id="PS50853"/>
    </source>
</evidence>
<dbReference type="InParanoid" id="A0A674N0C2"/>
<dbReference type="Proteomes" id="UP000005226">
    <property type="component" value="Chromosome 22"/>
</dbReference>
<reference evidence="3 4" key="1">
    <citation type="journal article" date="2011" name="Genome Biol. Evol.">
        <title>Integration of the genetic map and genome assembly of fugu facilitates insights into distinct features of genome evolution in teleosts and mammals.</title>
        <authorList>
            <person name="Kai W."/>
            <person name="Kikuchi K."/>
            <person name="Tohari S."/>
            <person name="Chew A.K."/>
            <person name="Tay A."/>
            <person name="Fujiwara A."/>
            <person name="Hosoya S."/>
            <person name="Suetake H."/>
            <person name="Naruse K."/>
            <person name="Brenner S."/>
            <person name="Suzuki Y."/>
            <person name="Venkatesh B."/>
        </authorList>
    </citation>
    <scope>NUCLEOTIDE SEQUENCE [LARGE SCALE GENOMIC DNA]</scope>
</reference>
<name>A0A674N0C2_TAKRU</name>
<feature type="transmembrane region" description="Helical" evidence="1">
    <location>
        <begin position="177"/>
        <end position="200"/>
    </location>
</feature>
<evidence type="ECO:0000313" key="3">
    <source>
        <dbReference type="Ensembl" id="ENSTRUP00000067131.1"/>
    </source>
</evidence>
<keyword evidence="1" id="KW-0472">Membrane</keyword>
<evidence type="ECO:0000313" key="4">
    <source>
        <dbReference type="Proteomes" id="UP000005226"/>
    </source>
</evidence>
<proteinExistence type="predicted"/>
<dbReference type="AlphaFoldDB" id="A0A674N0C2"/>
<dbReference type="PROSITE" id="PS50853">
    <property type="entry name" value="FN3"/>
    <property type="match status" value="1"/>
</dbReference>
<reference evidence="3" key="3">
    <citation type="submission" date="2025-09" db="UniProtKB">
        <authorList>
            <consortium name="Ensembl"/>
        </authorList>
    </citation>
    <scope>IDENTIFICATION</scope>
</reference>
<dbReference type="InterPro" id="IPR003961">
    <property type="entry name" value="FN3_dom"/>
</dbReference>
<dbReference type="GeneTree" id="ENSGT00940000176074"/>
<dbReference type="InterPro" id="IPR013783">
    <property type="entry name" value="Ig-like_fold"/>
</dbReference>
<feature type="domain" description="Fibronectin type-III" evidence="2">
    <location>
        <begin position="38"/>
        <end position="141"/>
    </location>
</feature>
<keyword evidence="4" id="KW-1185">Reference proteome</keyword>
<dbReference type="CDD" id="cd00063">
    <property type="entry name" value="FN3"/>
    <property type="match status" value="1"/>
</dbReference>
<keyword evidence="1" id="KW-1133">Transmembrane helix</keyword>
<dbReference type="Ensembl" id="ENSTRUT00000082760.1">
    <property type="protein sequence ID" value="ENSTRUP00000067131.1"/>
    <property type="gene ID" value="ENSTRUG00000026538.1"/>
</dbReference>
<dbReference type="PANTHER" id="PTHR20859:SF48">
    <property type="entry name" value="INTERLEUKIN-20 RECEPTOR SUBUNIT BETA"/>
    <property type="match status" value="1"/>
</dbReference>
<organism evidence="3 4">
    <name type="scientific">Takifugu rubripes</name>
    <name type="common">Japanese pufferfish</name>
    <name type="synonym">Fugu rubripes</name>
    <dbReference type="NCBI Taxonomy" id="31033"/>
    <lineage>
        <taxon>Eukaryota</taxon>
        <taxon>Metazoa</taxon>
        <taxon>Chordata</taxon>
        <taxon>Craniata</taxon>
        <taxon>Vertebrata</taxon>
        <taxon>Euteleostomi</taxon>
        <taxon>Actinopterygii</taxon>
        <taxon>Neopterygii</taxon>
        <taxon>Teleostei</taxon>
        <taxon>Neoteleostei</taxon>
        <taxon>Acanthomorphata</taxon>
        <taxon>Eupercaria</taxon>
        <taxon>Tetraodontiformes</taxon>
        <taxon>Tetradontoidea</taxon>
        <taxon>Tetraodontidae</taxon>
        <taxon>Takifugu</taxon>
    </lineage>
</organism>
<protein>
    <recommendedName>
        <fullName evidence="2">Fibronectin type-III domain-containing protein</fullName>
    </recommendedName>
</protein>
<dbReference type="OMA" id="QIPGTHC"/>
<dbReference type="Gene3D" id="2.60.40.10">
    <property type="entry name" value="Immunoglobulins"/>
    <property type="match status" value="1"/>
</dbReference>